<accession>A3ZPA8</accession>
<dbReference type="InterPro" id="IPR053160">
    <property type="entry name" value="MFS_DHA3_Transporter"/>
</dbReference>
<evidence type="ECO:0000313" key="5">
    <source>
        <dbReference type="EMBL" id="EAQ81586.1"/>
    </source>
</evidence>
<dbReference type="AlphaFoldDB" id="A3ZPA8"/>
<sequence length="453" mass="49720">MLAGADKRDLNSHNHSQFETPTGLTPIIARFYLYSIFKNLRFSDPFLILYFLDLRLSYTEIGLLMGFQHLITVLLEFPSGILADSWGRRRATALCFVFYTLSFIGLGATDLRGVIPLFAWLSGCLTFFGLGEAMRTGSHKAIMLDYLDSTSQAELATQLIGRTRAASKYSSGAAAICGGILLTATRDYSWLFYLSAAAAICGFFLMLTYPRELEGDAFRARQSQADKGEPKVEGFRSMWRQSGFLAILVQSILFESQTKIALKYFTQPFLKVGLQLFGVAIVAPLGVSGIAASGALWVGLSEFVRDGLGGFGARLSATYEQWAGNRFFALNQIFTCGFVAVTCLAFCNWNLQWGLFPGLLLLFGLTILQNMRRPIFVSTLNTKMPKTRRASVLSLESFIRAVTVAALLPVIGIAADAFGLVAVWAICAVILSFGFIFRLDANSLATPTDEPHA</sequence>
<dbReference type="CDD" id="cd06174">
    <property type="entry name" value="MFS"/>
    <property type="match status" value="1"/>
</dbReference>
<dbReference type="GO" id="GO:0022857">
    <property type="term" value="F:transmembrane transporter activity"/>
    <property type="evidence" value="ECO:0007669"/>
    <property type="project" value="InterPro"/>
</dbReference>
<dbReference type="Gene3D" id="1.20.1250.20">
    <property type="entry name" value="MFS general substrate transporter like domains"/>
    <property type="match status" value="1"/>
</dbReference>
<dbReference type="Pfam" id="PF07690">
    <property type="entry name" value="MFS_1"/>
    <property type="match status" value="1"/>
</dbReference>
<reference evidence="5 6" key="1">
    <citation type="submission" date="2006-02" db="EMBL/GenBank/DDBJ databases">
        <authorList>
            <person name="Amann R."/>
            <person name="Ferriera S."/>
            <person name="Johnson J."/>
            <person name="Kravitz S."/>
            <person name="Halpern A."/>
            <person name="Remington K."/>
            <person name="Beeson K."/>
            <person name="Tran B."/>
            <person name="Rogers Y.-H."/>
            <person name="Friedman R."/>
            <person name="Venter J.C."/>
        </authorList>
    </citation>
    <scope>NUCLEOTIDE SEQUENCE [LARGE SCALE GENOMIC DNA]</scope>
    <source>
        <strain evidence="5 6">DSM 3645</strain>
    </source>
</reference>
<feature type="transmembrane region" description="Helical" evidence="4">
    <location>
        <begin position="114"/>
        <end position="134"/>
    </location>
</feature>
<keyword evidence="2 4" id="KW-1133">Transmembrane helix</keyword>
<feature type="transmembrane region" description="Helical" evidence="4">
    <location>
        <begin position="274"/>
        <end position="298"/>
    </location>
</feature>
<protein>
    <recommendedName>
        <fullName evidence="7">MFS transporter</fullName>
    </recommendedName>
</protein>
<feature type="transmembrane region" description="Helical" evidence="4">
    <location>
        <begin position="91"/>
        <end position="108"/>
    </location>
</feature>
<evidence type="ECO:0008006" key="7">
    <source>
        <dbReference type="Google" id="ProtNLM"/>
    </source>
</evidence>
<name>A3ZPA8_9BACT</name>
<keyword evidence="1 4" id="KW-0812">Transmembrane</keyword>
<dbReference type="InterPro" id="IPR036259">
    <property type="entry name" value="MFS_trans_sf"/>
</dbReference>
<feature type="transmembrane region" description="Helical" evidence="4">
    <location>
        <begin position="417"/>
        <end position="437"/>
    </location>
</feature>
<proteinExistence type="predicted"/>
<dbReference type="RefSeq" id="WP_002653577.1">
    <property type="nucleotide sequence ID" value="NZ_CH672376.1"/>
</dbReference>
<dbReference type="STRING" id="314230.DSM3645_28432"/>
<dbReference type="Proteomes" id="UP000004358">
    <property type="component" value="Unassembled WGS sequence"/>
</dbReference>
<feature type="transmembrane region" description="Helical" evidence="4">
    <location>
        <begin position="61"/>
        <end position="79"/>
    </location>
</feature>
<dbReference type="SUPFAM" id="SSF103473">
    <property type="entry name" value="MFS general substrate transporter"/>
    <property type="match status" value="1"/>
</dbReference>
<organism evidence="5 6">
    <name type="scientific">Blastopirellula marina DSM 3645</name>
    <dbReference type="NCBI Taxonomy" id="314230"/>
    <lineage>
        <taxon>Bacteria</taxon>
        <taxon>Pseudomonadati</taxon>
        <taxon>Planctomycetota</taxon>
        <taxon>Planctomycetia</taxon>
        <taxon>Pirellulales</taxon>
        <taxon>Pirellulaceae</taxon>
        <taxon>Blastopirellula</taxon>
    </lineage>
</organism>
<gene>
    <name evidence="5" type="ORF">DSM3645_28432</name>
</gene>
<dbReference type="eggNOG" id="COG2814">
    <property type="taxonomic scope" value="Bacteria"/>
</dbReference>
<dbReference type="PANTHER" id="PTHR23530">
    <property type="entry name" value="TRANSPORT PROTEIN-RELATED"/>
    <property type="match status" value="1"/>
</dbReference>
<feature type="transmembrane region" description="Helical" evidence="4">
    <location>
        <begin position="190"/>
        <end position="209"/>
    </location>
</feature>
<feature type="transmembrane region" description="Helical" evidence="4">
    <location>
        <begin position="392"/>
        <end position="411"/>
    </location>
</feature>
<evidence type="ECO:0000256" key="2">
    <source>
        <dbReference type="ARBA" id="ARBA00022989"/>
    </source>
</evidence>
<evidence type="ECO:0000256" key="4">
    <source>
        <dbReference type="SAM" id="Phobius"/>
    </source>
</evidence>
<comment type="caution">
    <text evidence="5">The sequence shown here is derived from an EMBL/GenBank/DDBJ whole genome shotgun (WGS) entry which is preliminary data.</text>
</comment>
<dbReference type="EMBL" id="AANZ01000004">
    <property type="protein sequence ID" value="EAQ81586.1"/>
    <property type="molecule type" value="Genomic_DNA"/>
</dbReference>
<keyword evidence="3 4" id="KW-0472">Membrane</keyword>
<dbReference type="PANTHER" id="PTHR23530:SF1">
    <property type="entry name" value="PERMEASE, MAJOR FACILITATOR SUPERFAMILY-RELATED"/>
    <property type="match status" value="1"/>
</dbReference>
<feature type="transmembrane region" description="Helical" evidence="4">
    <location>
        <begin position="353"/>
        <end position="371"/>
    </location>
</feature>
<feature type="transmembrane region" description="Helical" evidence="4">
    <location>
        <begin position="327"/>
        <end position="347"/>
    </location>
</feature>
<dbReference type="InterPro" id="IPR011701">
    <property type="entry name" value="MFS"/>
</dbReference>
<evidence type="ECO:0000313" key="6">
    <source>
        <dbReference type="Proteomes" id="UP000004358"/>
    </source>
</evidence>
<dbReference type="HOGENOM" id="CLU_035564_0_0_0"/>
<evidence type="ECO:0000256" key="1">
    <source>
        <dbReference type="ARBA" id="ARBA00022692"/>
    </source>
</evidence>
<evidence type="ECO:0000256" key="3">
    <source>
        <dbReference type="ARBA" id="ARBA00023136"/>
    </source>
</evidence>